<dbReference type="OrthoDB" id="6986893at2"/>
<gene>
    <name evidence="1" type="ORF">E3T53_14395</name>
</gene>
<dbReference type="Gene3D" id="3.30.70.100">
    <property type="match status" value="1"/>
</dbReference>
<dbReference type="RefSeq" id="WP_134172952.1">
    <property type="nucleotide sequence ID" value="NZ_SODI01000001.1"/>
</dbReference>
<dbReference type="EMBL" id="SOHQ01000041">
    <property type="protein sequence ID" value="TFD75975.1"/>
    <property type="molecule type" value="Genomic_DNA"/>
</dbReference>
<protein>
    <submittedName>
        <fullName evidence="1">Antibiotic biosynthesis monooxygenase</fullName>
    </submittedName>
</protein>
<dbReference type="SUPFAM" id="SSF54909">
    <property type="entry name" value="Dimeric alpha+beta barrel"/>
    <property type="match status" value="1"/>
</dbReference>
<sequence>MSTSAPRPIPPSSASVTVSISRWVDPSRIEEATGWMQAGMDLAHQYPGFLGSGWVRASEDSGHWQMLYKFSNAQSLKAWESSIDRSEWLHAGRDLVLDARDESKRTGIEGWFDAPQEAEPGTAILPPPRWKQAVSIWLGFFPLNLAFTFLIAAFVPAWNDLWTVARVLLTTLALTPIMTYLLLPWITRMLRPWLQKQKKK</sequence>
<evidence type="ECO:0000313" key="2">
    <source>
        <dbReference type="Proteomes" id="UP000298218"/>
    </source>
</evidence>
<dbReference type="GO" id="GO:0004497">
    <property type="term" value="F:monooxygenase activity"/>
    <property type="evidence" value="ECO:0007669"/>
    <property type="project" value="UniProtKB-KW"/>
</dbReference>
<comment type="caution">
    <text evidence="1">The sequence shown here is derived from an EMBL/GenBank/DDBJ whole genome shotgun (WGS) entry which is preliminary data.</text>
</comment>
<dbReference type="InterPro" id="IPR038762">
    <property type="entry name" value="ABM_predict"/>
</dbReference>
<proteinExistence type="predicted"/>
<dbReference type="Proteomes" id="UP000298218">
    <property type="component" value="Unassembled WGS sequence"/>
</dbReference>
<reference evidence="1 2" key="1">
    <citation type="submission" date="2019-03" db="EMBL/GenBank/DDBJ databases">
        <title>Genomics of glacier-inhabiting Cryobacterium strains.</title>
        <authorList>
            <person name="Liu Q."/>
            <person name="Xin Y.-H."/>
        </authorList>
    </citation>
    <scope>NUCLEOTIDE SEQUENCE [LARGE SCALE GENOMIC DNA]</scope>
    <source>
        <strain evidence="1 2">CGMCC 1.4292</strain>
    </source>
</reference>
<accession>A0A4Y8KJ91</accession>
<organism evidence="1 2">
    <name type="scientific">Cryobacterium psychrophilum</name>
    <dbReference type="NCBI Taxonomy" id="41988"/>
    <lineage>
        <taxon>Bacteria</taxon>
        <taxon>Bacillati</taxon>
        <taxon>Actinomycetota</taxon>
        <taxon>Actinomycetes</taxon>
        <taxon>Micrococcales</taxon>
        <taxon>Microbacteriaceae</taxon>
        <taxon>Cryobacterium</taxon>
    </lineage>
</organism>
<dbReference type="AlphaFoldDB" id="A0A4Y8KJ91"/>
<name>A0A4Y8KJ91_9MICO</name>
<dbReference type="PANTHER" id="PTHR40057">
    <property type="entry name" value="SLR1162 PROTEIN"/>
    <property type="match status" value="1"/>
</dbReference>
<dbReference type="PANTHER" id="PTHR40057:SF1">
    <property type="entry name" value="SLR1162 PROTEIN"/>
    <property type="match status" value="1"/>
</dbReference>
<keyword evidence="1" id="KW-0503">Monooxygenase</keyword>
<evidence type="ECO:0000313" key="1">
    <source>
        <dbReference type="EMBL" id="TFD75975.1"/>
    </source>
</evidence>
<keyword evidence="2" id="KW-1185">Reference proteome</keyword>
<keyword evidence="1" id="KW-0560">Oxidoreductase</keyword>
<dbReference type="InterPro" id="IPR011008">
    <property type="entry name" value="Dimeric_a/b-barrel"/>
</dbReference>